<name>A0A8D9UHS5_9VIRU</name>
<reference evidence="1" key="1">
    <citation type="journal article" date="2021" name="Proc. Natl. Acad. Sci. U.S.A.">
        <title>A Catalog of Tens of Thousands of Viruses from Human Metagenomes Reveals Hidden Associations with Chronic Diseases.</title>
        <authorList>
            <person name="Tisza M.J."/>
            <person name="Buck C.B."/>
        </authorList>
    </citation>
    <scope>NUCLEOTIDE SEQUENCE</scope>
    <source>
        <strain evidence="1">CtOZu12</strain>
    </source>
</reference>
<proteinExistence type="predicted"/>
<sequence>MKIYCAYDHLNCESAPKSQEEVHACEYYGSYLCNACPSRYDGDKVKKYMEDNPRIEH</sequence>
<evidence type="ECO:0000313" key="1">
    <source>
        <dbReference type="EMBL" id="DAD55903.1"/>
    </source>
</evidence>
<dbReference type="EMBL" id="BK029940">
    <property type="protein sequence ID" value="DAD55903.1"/>
    <property type="molecule type" value="Genomic_DNA"/>
</dbReference>
<organism evidence="1">
    <name type="scientific">Bacteriophage sp</name>
    <dbReference type="NCBI Taxonomy" id="38018"/>
    <lineage>
        <taxon>Viruses</taxon>
    </lineage>
</organism>
<protein>
    <submittedName>
        <fullName evidence="1">Uncharacterized protein</fullName>
    </submittedName>
</protein>
<accession>A0A8D9UHS5</accession>